<reference evidence="2 3" key="1">
    <citation type="journal article" date="2020" name="mSystems">
        <title>Defining Genomic and Predicted Metabolic Features of the Acetobacterium Genus.</title>
        <authorList>
            <person name="Ross D.E."/>
            <person name="Marshall C.W."/>
            <person name="Gulliver D."/>
            <person name="May H.D."/>
            <person name="Norman R.S."/>
        </authorList>
    </citation>
    <scope>NUCLEOTIDE SEQUENCE [LARGE SCALE GENOMIC DNA]</scope>
    <source>
        <strain evidence="2 3">DSM 9173</strain>
    </source>
</reference>
<dbReference type="InterPro" id="IPR006637">
    <property type="entry name" value="ChW"/>
</dbReference>
<organism evidence="2 3">
    <name type="scientific">Acetobacterium tundrae</name>
    <dbReference type="NCBI Taxonomy" id="132932"/>
    <lineage>
        <taxon>Bacteria</taxon>
        <taxon>Bacillati</taxon>
        <taxon>Bacillota</taxon>
        <taxon>Clostridia</taxon>
        <taxon>Eubacteriales</taxon>
        <taxon>Eubacteriaceae</taxon>
        <taxon>Acetobacterium</taxon>
    </lineage>
</organism>
<dbReference type="Proteomes" id="UP000653358">
    <property type="component" value="Unassembled WGS sequence"/>
</dbReference>
<protein>
    <recommendedName>
        <fullName evidence="4">CBM20 domain-containing protein</fullName>
    </recommendedName>
</protein>
<keyword evidence="1" id="KW-0175">Coiled coil</keyword>
<comment type="caution">
    <text evidence="2">The sequence shown here is derived from an EMBL/GenBank/DDBJ whole genome shotgun (WGS) entry which is preliminary data.</text>
</comment>
<feature type="coiled-coil region" evidence="1">
    <location>
        <begin position="253"/>
        <end position="280"/>
    </location>
</feature>
<sequence>MRNLQKIDDSELKNEKKKKKERNFIMKKSVTSILVAFFLFSIVLPTSAWAQMEQVVTASTIGVEYRGHVQDYGDSPTDGSWVQSDNQLGTTGESKRIEGFSIRLTGTIPAGASIRYNVHIENEGWQNNPDNITNTYNWKKDGDFAGSEGKSQRVEAIEIVLVDAYGNKLPDYSVQYMVHGENYGWNQGWKADGELAGTVGQSLRLESIKIKVVETNVELAAYKAALVVVNKDNYTVDSWAVYQKVVDANVMTGDNTKDEIKAATAKIVAAQRQLARSKNLAAYNTALTAAKEADYTPDTWAVYQVVVDNNVVSLDNTQTEIDAATAEILLAQKDLQKKVNITEYYSVLGAVREADYTADSWAAYQKIVAANVVSEANTQVDVDAATAKIIAGQKNMVKKFDFRAYNALLDAVKEENYTTVSWGLYQLAVDANVMTENDTQTAIETAIKNIKAVQIKLVKAGDVSTYNLVVAAANKTDYTTVSWAIYQKVLDVNKVTKNNTQTEIDAATTKILAAQPKLVPIGDMTDYTAALAKAKKAENTSASWAIYQKVLDANIVTAASGQTAIDAATAKIVAAQPKLVPLGSTAIYLATLAAYSNKEASYTSASWTAYQNVLKANVVTGDSGQILIDAAVAKIKIAQNLLVPTGILTDYNAALNNVKEADYTSASWAVYQKVVAANVMTNDNSQDQIKTAVKNILAAQAPTKLVKRGTNFDAYTEILAKAPEQDYTVATWTPYKKVLLANLMNKDNSQVQIDAAVLKIQAAQFNLVKKGVTTAYDTALADPLYKLVDDWTTKSWATYQTALIANAVTTEDTQSKIDGATKNIKAAQLQLVKGADLEAYIYIRDKYKGREAEFTAKSWADYVAVLYANQVTKDNTQIDVNTAKNNIALAQGKLVSSTDLANFKAAISTYQDNLKTKTTDYVGDIAKLATADSWAAYATWVELYASFNAAGDWTPTSTDVTVLTPQSEVDEKTNRILAAREALVPSVAANLDYTGYKEARVYYSEGYRQIYTVTSFNDYWSVCNEFTIDVPILANQVTINEYTKAINGVKTGLILRAKTATINAFNNEVVKYSPLNTNQKNNVYNLTNWSAYKDAYDKLSLNKTWDPLNNGELEYAAATRTLQDARLALVYASDYTVAPDENIYINTTNVGVQTGTTNIVTAITNYLTGQGFDMTQYKVTFTRKASDSGLAAISATGDVTTIGKATVTFTITPSGADATPIVTKEVTLTIS</sequence>
<evidence type="ECO:0000256" key="1">
    <source>
        <dbReference type="SAM" id="Coils"/>
    </source>
</evidence>
<proteinExistence type="predicted"/>
<name>A0ABR6WLJ2_9FIRM</name>
<gene>
    <name evidence="2" type="ORF">GH807_10040</name>
</gene>
<dbReference type="SMART" id="SM00728">
    <property type="entry name" value="ChW"/>
    <property type="match status" value="3"/>
</dbReference>
<evidence type="ECO:0000313" key="3">
    <source>
        <dbReference type="Proteomes" id="UP000653358"/>
    </source>
</evidence>
<accession>A0ABR6WLJ2</accession>
<evidence type="ECO:0008006" key="4">
    <source>
        <dbReference type="Google" id="ProtNLM"/>
    </source>
</evidence>
<keyword evidence="3" id="KW-1185">Reference proteome</keyword>
<dbReference type="EMBL" id="WJBB01000011">
    <property type="protein sequence ID" value="MBC3797387.1"/>
    <property type="molecule type" value="Genomic_DNA"/>
</dbReference>
<dbReference type="Pfam" id="PF07538">
    <property type="entry name" value="ChW"/>
    <property type="match status" value="3"/>
</dbReference>
<evidence type="ECO:0000313" key="2">
    <source>
        <dbReference type="EMBL" id="MBC3797387.1"/>
    </source>
</evidence>
<dbReference type="Gene3D" id="1.20.1270.90">
    <property type="entry name" value="AF1782-like"/>
    <property type="match status" value="1"/>
</dbReference>